<keyword evidence="3 5" id="KW-0371">Homeobox</keyword>
<dbReference type="GO" id="GO:0000981">
    <property type="term" value="F:DNA-binding transcription factor activity, RNA polymerase II-specific"/>
    <property type="evidence" value="ECO:0007669"/>
    <property type="project" value="InterPro"/>
</dbReference>
<feature type="region of interest" description="Disordered" evidence="7">
    <location>
        <begin position="328"/>
        <end position="348"/>
    </location>
</feature>
<proteinExistence type="predicted"/>
<name>A0A7J7UZX9_PIPKU</name>
<dbReference type="PROSITE" id="PS50071">
    <property type="entry name" value="HOMEOBOX_2"/>
    <property type="match status" value="1"/>
</dbReference>
<dbReference type="InterPro" id="IPR001356">
    <property type="entry name" value="HD"/>
</dbReference>
<dbReference type="PANTHER" id="PTHR46123:SF5">
    <property type="entry name" value="DOUBLE HOMEOBOX PROTEIN B"/>
    <property type="match status" value="1"/>
</dbReference>
<evidence type="ECO:0000256" key="2">
    <source>
        <dbReference type="ARBA" id="ARBA00023125"/>
    </source>
</evidence>
<dbReference type="Proteomes" id="UP000558488">
    <property type="component" value="Unassembled WGS sequence"/>
</dbReference>
<dbReference type="EMBL" id="JACAGB010000017">
    <property type="protein sequence ID" value="KAF6318413.1"/>
    <property type="molecule type" value="Genomic_DNA"/>
</dbReference>
<dbReference type="Pfam" id="PF00046">
    <property type="entry name" value="Homeodomain"/>
    <property type="match status" value="2"/>
</dbReference>
<dbReference type="AlphaFoldDB" id="A0A7J7UZX9"/>
<feature type="compositionally biased region" description="Basic and acidic residues" evidence="7">
    <location>
        <begin position="339"/>
        <end position="348"/>
    </location>
</feature>
<dbReference type="InterPro" id="IPR051306">
    <property type="entry name" value="Homeobox_regulator"/>
</dbReference>
<reference evidence="9 10" key="1">
    <citation type="journal article" date="2020" name="Nature">
        <title>Six reference-quality genomes reveal evolution of bat adaptations.</title>
        <authorList>
            <person name="Jebb D."/>
            <person name="Huang Z."/>
            <person name="Pippel M."/>
            <person name="Hughes G.M."/>
            <person name="Lavrichenko K."/>
            <person name="Devanna P."/>
            <person name="Winkler S."/>
            <person name="Jermiin L.S."/>
            <person name="Skirmuntt E.C."/>
            <person name="Katzourakis A."/>
            <person name="Burkitt-Gray L."/>
            <person name="Ray D.A."/>
            <person name="Sullivan K.A.M."/>
            <person name="Roscito J.G."/>
            <person name="Kirilenko B.M."/>
            <person name="Davalos L.M."/>
            <person name="Corthals A.P."/>
            <person name="Power M.L."/>
            <person name="Jones G."/>
            <person name="Ransome R.D."/>
            <person name="Dechmann D.K.N."/>
            <person name="Locatelli A.G."/>
            <person name="Puechmaille S.J."/>
            <person name="Fedrigo O."/>
            <person name="Jarvis E.D."/>
            <person name="Hiller M."/>
            <person name="Vernes S.C."/>
            <person name="Myers E.W."/>
            <person name="Teeling E.C."/>
        </authorList>
    </citation>
    <scope>NUCLEOTIDE SEQUENCE [LARGE SCALE GENOMIC DNA]</scope>
    <source>
        <strain evidence="9">MPipKuh1</strain>
        <tissue evidence="9">Flight muscle</tissue>
    </source>
</reference>
<evidence type="ECO:0000256" key="5">
    <source>
        <dbReference type="PROSITE-ProRule" id="PRU00108"/>
    </source>
</evidence>
<feature type="domain" description="Homeobox" evidence="8">
    <location>
        <begin position="13"/>
        <end position="73"/>
    </location>
</feature>
<comment type="subcellular location">
    <subcellularLocation>
        <location evidence="1 5 6">Nucleus</location>
    </subcellularLocation>
</comment>
<dbReference type="Gene3D" id="1.10.10.60">
    <property type="entry name" value="Homeodomain-like"/>
    <property type="match status" value="2"/>
</dbReference>
<dbReference type="PROSITE" id="PS00027">
    <property type="entry name" value="HOMEOBOX_1"/>
    <property type="match status" value="1"/>
</dbReference>
<keyword evidence="2 5" id="KW-0238">DNA-binding</keyword>
<dbReference type="SUPFAM" id="SSF46689">
    <property type="entry name" value="Homeodomain-like"/>
    <property type="match status" value="2"/>
</dbReference>
<feature type="compositionally biased region" description="Basic and acidic residues" evidence="7">
    <location>
        <begin position="79"/>
        <end position="89"/>
    </location>
</feature>
<protein>
    <submittedName>
        <fullName evidence="9">Double homeobox B</fullName>
    </submittedName>
</protein>
<gene>
    <name evidence="9" type="ORF">mPipKuh1_004133</name>
</gene>
<feature type="compositionally biased region" description="Polar residues" evidence="7">
    <location>
        <begin position="135"/>
        <end position="158"/>
    </location>
</feature>
<keyword evidence="10" id="KW-1185">Reference proteome</keyword>
<evidence type="ECO:0000259" key="8">
    <source>
        <dbReference type="PROSITE" id="PS50071"/>
    </source>
</evidence>
<organism evidence="9 10">
    <name type="scientific">Pipistrellus kuhlii</name>
    <name type="common">Kuhl's pipistrelle</name>
    <dbReference type="NCBI Taxonomy" id="59472"/>
    <lineage>
        <taxon>Eukaryota</taxon>
        <taxon>Metazoa</taxon>
        <taxon>Chordata</taxon>
        <taxon>Craniata</taxon>
        <taxon>Vertebrata</taxon>
        <taxon>Euteleostomi</taxon>
        <taxon>Mammalia</taxon>
        <taxon>Eutheria</taxon>
        <taxon>Laurasiatheria</taxon>
        <taxon>Chiroptera</taxon>
        <taxon>Yangochiroptera</taxon>
        <taxon>Vespertilionidae</taxon>
        <taxon>Pipistrellus</taxon>
    </lineage>
</organism>
<keyword evidence="4 5" id="KW-0539">Nucleus</keyword>
<sequence length="348" mass="38879">MGLTSPASGKLQERTWQGKVIFTQSQKDILLRRFKQNPYLDTATKEQLAREIGVPEKKIRTWFKNHRTKLRTLGTKPSSGKDHTQEQHQHQPRTQEATRKEQTSITSSQSNILVQAFDRNRLPNTATRKILAEQTGIQESRIQNQRSPYSGQSRSKPVNSLVEGPSGTPDLIVQQHQTNLTLVPCWSLPSSNVFSNNQTFLPALPLSHVSSVPSVNQGPSVVMVQPMQAGQGGENPPSTWTLTNLPIPLTTGGSLSSAHNPFQLQNQEKCQNHKEQTATGVLQLQDNSQPHPDHRIHQSQDLDQMDISSIVQWYDEWCQAVIAEWDPGEGTQSHTTHSSARDPSRSFG</sequence>
<dbReference type="InterPro" id="IPR009057">
    <property type="entry name" value="Homeodomain-like_sf"/>
</dbReference>
<evidence type="ECO:0000313" key="9">
    <source>
        <dbReference type="EMBL" id="KAF6318413.1"/>
    </source>
</evidence>
<feature type="region of interest" description="Disordered" evidence="7">
    <location>
        <begin position="65"/>
        <end position="110"/>
    </location>
</feature>
<accession>A0A7J7UZX9</accession>
<evidence type="ECO:0000313" key="10">
    <source>
        <dbReference type="Proteomes" id="UP000558488"/>
    </source>
</evidence>
<dbReference type="GO" id="GO:0000977">
    <property type="term" value="F:RNA polymerase II transcription regulatory region sequence-specific DNA binding"/>
    <property type="evidence" value="ECO:0007669"/>
    <property type="project" value="TreeGrafter"/>
</dbReference>
<dbReference type="SMART" id="SM00389">
    <property type="entry name" value="HOX"/>
    <property type="match status" value="2"/>
</dbReference>
<feature type="region of interest" description="Disordered" evidence="7">
    <location>
        <begin position="132"/>
        <end position="163"/>
    </location>
</feature>
<feature type="DNA-binding region" description="Homeobox" evidence="5">
    <location>
        <begin position="15"/>
        <end position="74"/>
    </location>
</feature>
<evidence type="ECO:0000256" key="4">
    <source>
        <dbReference type="ARBA" id="ARBA00023242"/>
    </source>
</evidence>
<evidence type="ECO:0000256" key="3">
    <source>
        <dbReference type="ARBA" id="ARBA00023155"/>
    </source>
</evidence>
<dbReference type="CDD" id="cd00086">
    <property type="entry name" value="homeodomain"/>
    <property type="match status" value="1"/>
</dbReference>
<evidence type="ECO:0000256" key="7">
    <source>
        <dbReference type="SAM" id="MobiDB-lite"/>
    </source>
</evidence>
<dbReference type="PANTHER" id="PTHR46123">
    <property type="entry name" value="MIX-TYPE HOMEOBOX GENE 1-RELATED"/>
    <property type="match status" value="1"/>
</dbReference>
<dbReference type="GO" id="GO:0005634">
    <property type="term" value="C:nucleus"/>
    <property type="evidence" value="ECO:0007669"/>
    <property type="project" value="UniProtKB-SubCell"/>
</dbReference>
<evidence type="ECO:0000256" key="6">
    <source>
        <dbReference type="RuleBase" id="RU000682"/>
    </source>
</evidence>
<comment type="caution">
    <text evidence="9">The sequence shown here is derived from an EMBL/GenBank/DDBJ whole genome shotgun (WGS) entry which is preliminary data.</text>
</comment>
<evidence type="ECO:0000256" key="1">
    <source>
        <dbReference type="ARBA" id="ARBA00004123"/>
    </source>
</evidence>
<dbReference type="InterPro" id="IPR017970">
    <property type="entry name" value="Homeobox_CS"/>
</dbReference>